<feature type="signal peptide" evidence="8">
    <location>
        <begin position="1"/>
        <end position="18"/>
    </location>
</feature>
<protein>
    <recommendedName>
        <fullName evidence="3">beta-N-acetylhexosaminidase</fullName>
        <ecNumber evidence="3">3.2.1.52</ecNumber>
    </recommendedName>
</protein>
<reference evidence="11 12" key="2">
    <citation type="journal article" date="2019" name="G3 (Bethesda)">
        <title>Hybrid Assembly of the Genome of the Entomopathogenic Nematode Steinernema carpocapsae Identifies the X-Chromosome.</title>
        <authorList>
            <person name="Serra L."/>
            <person name="Macchietto M."/>
            <person name="Macias-Munoz A."/>
            <person name="McGill C.J."/>
            <person name="Rodriguez I.M."/>
            <person name="Rodriguez B."/>
            <person name="Murad R."/>
            <person name="Mortazavi A."/>
        </authorList>
    </citation>
    <scope>NUCLEOTIDE SEQUENCE [LARGE SCALE GENOMIC DNA]</scope>
    <source>
        <strain evidence="11 12">ALL</strain>
    </source>
</reference>
<dbReference type="Gene3D" id="3.20.20.80">
    <property type="entry name" value="Glycosidases"/>
    <property type="match status" value="1"/>
</dbReference>
<keyword evidence="4" id="KW-0378">Hydrolase</keyword>
<dbReference type="EMBL" id="AZBU02000006">
    <property type="protein sequence ID" value="TKR73155.1"/>
    <property type="molecule type" value="Genomic_DNA"/>
</dbReference>
<evidence type="ECO:0000256" key="3">
    <source>
        <dbReference type="ARBA" id="ARBA00012663"/>
    </source>
</evidence>
<comment type="catalytic activity">
    <reaction evidence="1">
        <text>Hydrolysis of terminal non-reducing N-acetyl-D-hexosamine residues in N-acetyl-beta-D-hexosaminides.</text>
        <dbReference type="EC" id="3.2.1.52"/>
    </reaction>
</comment>
<evidence type="ECO:0000256" key="1">
    <source>
        <dbReference type="ARBA" id="ARBA00001231"/>
    </source>
</evidence>
<evidence type="ECO:0000313" key="11">
    <source>
        <dbReference type="EMBL" id="TKR73155.1"/>
    </source>
</evidence>
<comment type="similarity">
    <text evidence="2">Belongs to the glycosyl hydrolase 20 family.</text>
</comment>
<dbReference type="EC" id="3.2.1.52" evidence="3"/>
<gene>
    <name evidence="11" type="ORF">L596_020497</name>
</gene>
<dbReference type="PANTHER" id="PTHR22600">
    <property type="entry name" value="BETA-HEXOSAMINIDASE"/>
    <property type="match status" value="1"/>
</dbReference>
<dbReference type="STRING" id="34508.A0A4V6A0Y0"/>
<feature type="chain" id="PRO_5020985689" description="beta-N-acetylhexosaminidase" evidence="8">
    <location>
        <begin position="19"/>
        <end position="401"/>
    </location>
</feature>
<evidence type="ECO:0000256" key="2">
    <source>
        <dbReference type="ARBA" id="ARBA00006285"/>
    </source>
</evidence>
<dbReference type="Gene3D" id="3.30.379.10">
    <property type="entry name" value="Chitobiase/beta-hexosaminidase domain 2-like"/>
    <property type="match status" value="1"/>
</dbReference>
<dbReference type="GO" id="GO:0006689">
    <property type="term" value="P:ganglioside catabolic process"/>
    <property type="evidence" value="ECO:0007669"/>
    <property type="project" value="TreeGrafter"/>
</dbReference>
<accession>A0A4V6A0Y0</accession>
<evidence type="ECO:0000259" key="10">
    <source>
        <dbReference type="Pfam" id="PF14845"/>
    </source>
</evidence>
<keyword evidence="5" id="KW-0325">Glycoprotein</keyword>
<feature type="domain" description="Beta-hexosaminidase eukaryotic type N-terminal" evidence="10">
    <location>
        <begin position="34"/>
        <end position="146"/>
    </location>
</feature>
<dbReference type="OrthoDB" id="428480at2759"/>
<keyword evidence="12" id="KW-1185">Reference proteome</keyword>
<dbReference type="PRINTS" id="PR00738">
    <property type="entry name" value="GLHYDRLASE20"/>
</dbReference>
<feature type="domain" description="Glycoside hydrolase family 20 catalytic" evidence="9">
    <location>
        <begin position="168"/>
        <end position="399"/>
    </location>
</feature>
<organism evidence="11 12">
    <name type="scientific">Steinernema carpocapsae</name>
    <name type="common">Entomopathogenic nematode</name>
    <dbReference type="NCBI Taxonomy" id="34508"/>
    <lineage>
        <taxon>Eukaryota</taxon>
        <taxon>Metazoa</taxon>
        <taxon>Ecdysozoa</taxon>
        <taxon>Nematoda</taxon>
        <taxon>Chromadorea</taxon>
        <taxon>Rhabditida</taxon>
        <taxon>Tylenchina</taxon>
        <taxon>Panagrolaimomorpha</taxon>
        <taxon>Strongyloidoidea</taxon>
        <taxon>Steinernematidae</taxon>
        <taxon>Steinernema</taxon>
    </lineage>
</organism>
<dbReference type="SUPFAM" id="SSF51445">
    <property type="entry name" value="(Trans)glycosidases"/>
    <property type="match status" value="1"/>
</dbReference>
<dbReference type="InterPro" id="IPR015883">
    <property type="entry name" value="Glyco_hydro_20_cat"/>
</dbReference>
<dbReference type="InterPro" id="IPR025705">
    <property type="entry name" value="Beta_hexosaminidase_sua/sub"/>
</dbReference>
<dbReference type="GO" id="GO:0004563">
    <property type="term" value="F:beta-N-acetylhexosaminidase activity"/>
    <property type="evidence" value="ECO:0007669"/>
    <property type="project" value="UniProtKB-EC"/>
</dbReference>
<feature type="active site" description="Proton donor" evidence="7">
    <location>
        <position position="324"/>
    </location>
</feature>
<evidence type="ECO:0000256" key="5">
    <source>
        <dbReference type="ARBA" id="ARBA00023180"/>
    </source>
</evidence>
<evidence type="ECO:0000256" key="6">
    <source>
        <dbReference type="ARBA" id="ARBA00023295"/>
    </source>
</evidence>
<dbReference type="SUPFAM" id="SSF55545">
    <property type="entry name" value="beta-N-acetylhexosaminidase-like domain"/>
    <property type="match status" value="1"/>
</dbReference>
<dbReference type="AlphaFoldDB" id="A0A4V6A0Y0"/>
<evidence type="ECO:0000259" key="9">
    <source>
        <dbReference type="Pfam" id="PF00728"/>
    </source>
</evidence>
<keyword evidence="6" id="KW-0326">Glycosidase</keyword>
<dbReference type="GO" id="GO:0005975">
    <property type="term" value="P:carbohydrate metabolic process"/>
    <property type="evidence" value="ECO:0007669"/>
    <property type="project" value="InterPro"/>
</dbReference>
<evidence type="ECO:0000256" key="7">
    <source>
        <dbReference type="PIRSR" id="PIRSR625705-1"/>
    </source>
</evidence>
<dbReference type="InterPro" id="IPR029019">
    <property type="entry name" value="HEX_eukaryotic_N"/>
</dbReference>
<evidence type="ECO:0000256" key="8">
    <source>
        <dbReference type="SAM" id="SignalP"/>
    </source>
</evidence>
<dbReference type="GO" id="GO:0016020">
    <property type="term" value="C:membrane"/>
    <property type="evidence" value="ECO:0007669"/>
    <property type="project" value="TreeGrafter"/>
</dbReference>
<evidence type="ECO:0000256" key="4">
    <source>
        <dbReference type="ARBA" id="ARBA00022801"/>
    </source>
</evidence>
<dbReference type="GO" id="GO:0030203">
    <property type="term" value="P:glycosaminoglycan metabolic process"/>
    <property type="evidence" value="ECO:0007669"/>
    <property type="project" value="TreeGrafter"/>
</dbReference>
<proteinExistence type="inferred from homology"/>
<dbReference type="Proteomes" id="UP000298663">
    <property type="component" value="Unassembled WGS sequence"/>
</dbReference>
<sequence>MRAAAILTLLLHLVLVQAWYYGRPDPGLMTKGGIWPLPWKVVYQNATHILDPTRFEFITDGESCDILDAAYKRYKKLIFNGPITEQIPTLDGIQVSIRDGCGSKAFPKMGMDESYKLTVPADGSIANLEANEIWGILRGLETFSQLVYRDGYSLYFVAAATIEDHPRFPHRAVLIDSVRHFLPVQVILRNIDLMAQNKYNVLHWHLTDSEAFPYESKKFPKLAKLGAYTRSHIHSRKDVARVIEFARLRGIRVIPEFDTPGHMGAWGKGQPGLLSKCYSTNPKRPMLENIIDPSKKENFQFLKEFFEEALETFPDNNIHLGGDEVGGLMHDCWLRNPRVHQWMQDNGYGDNVSSVLKMYISQLVDIIQTSRNGTNMIFWQEVLDMNVAPKNTIAHVWKGTR</sequence>
<name>A0A4V6A0Y0_STECR</name>
<keyword evidence="8" id="KW-0732">Signal</keyword>
<dbReference type="Pfam" id="PF00728">
    <property type="entry name" value="Glyco_hydro_20"/>
    <property type="match status" value="1"/>
</dbReference>
<dbReference type="Pfam" id="PF14845">
    <property type="entry name" value="Glycohydro_20b2"/>
    <property type="match status" value="1"/>
</dbReference>
<reference evidence="11 12" key="1">
    <citation type="journal article" date="2015" name="Genome Biol.">
        <title>Comparative genomics of Steinernema reveals deeply conserved gene regulatory networks.</title>
        <authorList>
            <person name="Dillman A.R."/>
            <person name="Macchietto M."/>
            <person name="Porter C.F."/>
            <person name="Rogers A."/>
            <person name="Williams B."/>
            <person name="Antoshechkin I."/>
            <person name="Lee M.M."/>
            <person name="Goodwin Z."/>
            <person name="Lu X."/>
            <person name="Lewis E.E."/>
            <person name="Goodrich-Blair H."/>
            <person name="Stock S.P."/>
            <person name="Adams B.J."/>
            <person name="Sternberg P.W."/>
            <person name="Mortazavi A."/>
        </authorList>
    </citation>
    <scope>NUCLEOTIDE SEQUENCE [LARGE SCALE GENOMIC DNA]</scope>
    <source>
        <strain evidence="11 12">ALL</strain>
    </source>
</reference>
<dbReference type="InterPro" id="IPR029018">
    <property type="entry name" value="Hex-like_dom2"/>
</dbReference>
<comment type="caution">
    <text evidence="11">The sequence shown here is derived from an EMBL/GenBank/DDBJ whole genome shotgun (WGS) entry which is preliminary data.</text>
</comment>
<dbReference type="PANTHER" id="PTHR22600:SF21">
    <property type="entry name" value="BETA-HEXOSAMINIDASE A"/>
    <property type="match status" value="1"/>
</dbReference>
<dbReference type="GO" id="GO:0005764">
    <property type="term" value="C:lysosome"/>
    <property type="evidence" value="ECO:0007669"/>
    <property type="project" value="TreeGrafter"/>
</dbReference>
<dbReference type="InterPro" id="IPR017853">
    <property type="entry name" value="GH"/>
</dbReference>
<evidence type="ECO:0000313" key="12">
    <source>
        <dbReference type="Proteomes" id="UP000298663"/>
    </source>
</evidence>